<feature type="compositionally biased region" description="Basic and acidic residues" evidence="1">
    <location>
        <begin position="367"/>
        <end position="380"/>
    </location>
</feature>
<feature type="compositionally biased region" description="Basic and acidic residues" evidence="1">
    <location>
        <begin position="391"/>
        <end position="406"/>
    </location>
</feature>
<dbReference type="EMBL" id="JAIZPD010000001">
    <property type="protein sequence ID" value="KAH0967459.1"/>
    <property type="molecule type" value="Genomic_DNA"/>
</dbReference>
<evidence type="ECO:0000259" key="3">
    <source>
        <dbReference type="Pfam" id="PF21666"/>
    </source>
</evidence>
<organism evidence="4 5">
    <name type="scientific">Hirsutella rhossiliensis</name>
    <dbReference type="NCBI Taxonomy" id="111463"/>
    <lineage>
        <taxon>Eukaryota</taxon>
        <taxon>Fungi</taxon>
        <taxon>Dikarya</taxon>
        <taxon>Ascomycota</taxon>
        <taxon>Pezizomycotina</taxon>
        <taxon>Sordariomycetes</taxon>
        <taxon>Hypocreomycetidae</taxon>
        <taxon>Hypocreales</taxon>
        <taxon>Ophiocordycipitaceae</taxon>
        <taxon>Hirsutella</taxon>
    </lineage>
</organism>
<comment type="caution">
    <text evidence="4">The sequence shown here is derived from an EMBL/GenBank/DDBJ whole genome shotgun (WGS) entry which is preliminary data.</text>
</comment>
<dbReference type="PANTHER" id="PTHR33119">
    <property type="entry name" value="IFI3P"/>
    <property type="match status" value="1"/>
</dbReference>
<feature type="compositionally biased region" description="Basic and acidic residues" evidence="1">
    <location>
        <begin position="434"/>
        <end position="459"/>
    </location>
</feature>
<dbReference type="AlphaFoldDB" id="A0A9P8SMM0"/>
<feature type="region of interest" description="Disordered" evidence="1">
    <location>
        <begin position="73"/>
        <end position="95"/>
    </location>
</feature>
<dbReference type="GeneID" id="68349230"/>
<evidence type="ECO:0000313" key="5">
    <source>
        <dbReference type="Proteomes" id="UP000824596"/>
    </source>
</evidence>
<feature type="compositionally biased region" description="Acidic residues" evidence="1">
    <location>
        <begin position="407"/>
        <end position="433"/>
    </location>
</feature>
<evidence type="ECO:0000259" key="2">
    <source>
        <dbReference type="Pfam" id="PF14033"/>
    </source>
</evidence>
<dbReference type="InterPro" id="IPR025340">
    <property type="entry name" value="DUF4246"/>
</dbReference>
<feature type="region of interest" description="Disordered" evidence="1">
    <location>
        <begin position="364"/>
        <end position="465"/>
    </location>
</feature>
<reference evidence="4" key="1">
    <citation type="submission" date="2021-09" db="EMBL/GenBank/DDBJ databases">
        <title>A high-quality genome of the endoparasitic fungus Hirsutella rhossiliensis with a comparison of Hirsutella genomes reveals transposable elements contributing to genome size variation.</title>
        <authorList>
            <person name="Lin R."/>
            <person name="Jiao Y."/>
            <person name="Sun X."/>
            <person name="Ling J."/>
            <person name="Xie B."/>
            <person name="Cheng X."/>
        </authorList>
    </citation>
    <scope>NUCLEOTIDE SEQUENCE</scope>
    <source>
        <strain evidence="4">HR02</strain>
    </source>
</reference>
<dbReference type="OrthoDB" id="415532at2759"/>
<dbReference type="Proteomes" id="UP000824596">
    <property type="component" value="Unassembled WGS sequence"/>
</dbReference>
<gene>
    <name evidence="4" type="ORF">HRG_00101</name>
</gene>
<feature type="domain" description="DUF4246" evidence="2">
    <location>
        <begin position="183"/>
        <end position="639"/>
    </location>
</feature>
<proteinExistence type="predicted"/>
<feature type="compositionally biased region" description="Polar residues" evidence="1">
    <location>
        <begin position="81"/>
        <end position="92"/>
    </location>
</feature>
<name>A0A9P8SMM0_9HYPO</name>
<accession>A0A9P8SMM0</accession>
<evidence type="ECO:0000256" key="1">
    <source>
        <dbReference type="SAM" id="MobiDB-lite"/>
    </source>
</evidence>
<dbReference type="RefSeq" id="XP_044724972.1">
    <property type="nucleotide sequence ID" value="XM_044858572.1"/>
</dbReference>
<sequence length="703" mass="80120">MDFVDFGLGHLDNAQQEQFKQWVRSQDERPTKASAIHHLYTTFGITIPLAQAGPLIDSALGVATFIMEEPWKASAPEPDSESQPQPNPTSSDPLRLPGYGLSIAFMPSYRKRFPVLVGDGDQNWAARTLLIREVCMLKLIEDITNKPEWWRKVRDPIIAANWKKEACQLDWRAYRRHADFTPAMADACMEELRKKADLYQQTGLIPVLDYSACVVKSDRLFPQDLVERLKAAVAPLENVPEDRKDWHPGSHEKVLDLVHPSLWPLVYGRSRILRHQRIGIEDCLDHYGRGFVWLPCDVVLGEDGSAKIESYINNLHPVEHADLYLIINGFIEKALPAWDIVYRWVREFRVQRLMTWGVGRNVPIPDARIDNKKQKSREGEGVVDSAVNVSREGEDEHLTLDGRWQDEGSEEEDEHEETDEDEDEEEEESNDGEEEKKEDSNGEKEDTDNDSDRGDDPGRPSRFFHLTAGDVKSSGFFNGASRIQVIAKLANIHLTPEKPSYKGGSWHIEGQLNEHICATALFYYDSDNITESRLAFRTAANAENLGQTLGYMQNDDRSIERAFAIRSGLGTLQDVGSVLTRPGRAIFFPNLFQHRVEPFSLADRTRPGHRKILALFLVDPAISVISTANVPPQQRDWWPGAEQVRKDSRLPAEVREMIVQNVDVCMGDPEAKRIREQLMVERTVLQEKTENNLKEVQWSFCEH</sequence>
<evidence type="ECO:0000313" key="4">
    <source>
        <dbReference type="EMBL" id="KAH0967459.1"/>
    </source>
</evidence>
<dbReference type="InterPro" id="IPR049207">
    <property type="entry name" value="DUF4246_N"/>
</dbReference>
<dbReference type="Pfam" id="PF21666">
    <property type="entry name" value="DUF4246_N"/>
    <property type="match status" value="1"/>
</dbReference>
<dbReference type="Pfam" id="PF14033">
    <property type="entry name" value="DUF4246"/>
    <property type="match status" value="1"/>
</dbReference>
<keyword evidence="5" id="KW-1185">Reference proteome</keyword>
<dbReference type="InterPro" id="IPR049192">
    <property type="entry name" value="DUF4246_C"/>
</dbReference>
<dbReference type="PANTHER" id="PTHR33119:SF1">
    <property type="entry name" value="FE2OG DIOXYGENASE DOMAIN-CONTAINING PROTEIN"/>
    <property type="match status" value="1"/>
</dbReference>
<feature type="domain" description="DUF4246" evidence="3">
    <location>
        <begin position="96"/>
        <end position="165"/>
    </location>
</feature>
<protein>
    <submittedName>
        <fullName evidence="4">WD40 repeat 2</fullName>
    </submittedName>
</protein>